<feature type="signal peptide" evidence="1">
    <location>
        <begin position="1"/>
        <end position="19"/>
    </location>
</feature>
<name>A0ABC9DLF1_9POAL</name>
<evidence type="ECO:0000313" key="2">
    <source>
        <dbReference type="EMBL" id="CAL5040397.1"/>
    </source>
</evidence>
<protein>
    <submittedName>
        <fullName evidence="2">Uncharacterized protein</fullName>
    </submittedName>
</protein>
<evidence type="ECO:0000313" key="4">
    <source>
        <dbReference type="Proteomes" id="UP001497457"/>
    </source>
</evidence>
<dbReference type="EMBL" id="OZ075144">
    <property type="protein sequence ID" value="CAL5040943.1"/>
    <property type="molecule type" value="Genomic_DNA"/>
</dbReference>
<accession>A0ABC9DLF1</accession>
<keyword evidence="1" id="KW-0732">Signal</keyword>
<reference evidence="4" key="1">
    <citation type="submission" date="2024-06" db="EMBL/GenBank/DDBJ databases">
        <authorList>
            <person name="Ryan C."/>
        </authorList>
    </citation>
    <scope>NUCLEOTIDE SEQUENCE [LARGE SCALE GENOMIC DNA]</scope>
</reference>
<sequence>MGNSRKAMFFLTMLIGSLALPPTVCRRHDVTNVVNSTSSKVYFVFCAEVNCDYFDSHHLLCYCCPDDSRREYCHPTLEECRANCASCQPKCLTT</sequence>
<proteinExistence type="predicted"/>
<dbReference type="AlphaFoldDB" id="A0ABC9DLF1"/>
<evidence type="ECO:0000256" key="1">
    <source>
        <dbReference type="SAM" id="SignalP"/>
    </source>
</evidence>
<reference evidence="2 4" key="2">
    <citation type="submission" date="2024-10" db="EMBL/GenBank/DDBJ databases">
        <authorList>
            <person name="Ryan C."/>
        </authorList>
    </citation>
    <scope>NUCLEOTIDE SEQUENCE [LARGE SCALE GENOMIC DNA]</scope>
</reference>
<feature type="chain" id="PRO_5044721796" evidence="1">
    <location>
        <begin position="20"/>
        <end position="94"/>
    </location>
</feature>
<gene>
    <name evidence="2" type="ORF">URODEC1_LOCUS86068</name>
    <name evidence="3" type="ORF">URODEC1_LOCUS86400</name>
</gene>
<organism evidence="2 4">
    <name type="scientific">Urochloa decumbens</name>
    <dbReference type="NCBI Taxonomy" id="240449"/>
    <lineage>
        <taxon>Eukaryota</taxon>
        <taxon>Viridiplantae</taxon>
        <taxon>Streptophyta</taxon>
        <taxon>Embryophyta</taxon>
        <taxon>Tracheophyta</taxon>
        <taxon>Spermatophyta</taxon>
        <taxon>Magnoliopsida</taxon>
        <taxon>Liliopsida</taxon>
        <taxon>Poales</taxon>
        <taxon>Poaceae</taxon>
        <taxon>PACMAD clade</taxon>
        <taxon>Panicoideae</taxon>
        <taxon>Panicodae</taxon>
        <taxon>Paniceae</taxon>
        <taxon>Melinidinae</taxon>
        <taxon>Urochloa</taxon>
    </lineage>
</organism>
<keyword evidence="4" id="KW-1185">Reference proteome</keyword>
<dbReference type="Proteomes" id="UP001497457">
    <property type="component" value="Chromosome 34rd"/>
</dbReference>
<dbReference type="Proteomes" id="UP001497457">
    <property type="component" value="Chromosome 33rd"/>
</dbReference>
<dbReference type="EMBL" id="OZ075143">
    <property type="protein sequence ID" value="CAL5040397.1"/>
    <property type="molecule type" value="Genomic_DNA"/>
</dbReference>
<evidence type="ECO:0000313" key="3">
    <source>
        <dbReference type="EMBL" id="CAL5040943.1"/>
    </source>
</evidence>